<feature type="transmembrane region" description="Helical" evidence="2">
    <location>
        <begin position="428"/>
        <end position="444"/>
    </location>
</feature>
<sequence>MSSRHNSATSRGSSMRQGFEHTEQDIAMDPPLTLLLRMSYQSALQEIIWSIGRLYILNLLITSNSLNQTVDFIIVEIFCELIFSAFARAAAVGNQYSIQTFLFRRQVLASSVYFLYVGGFLLLVTLVITIPLGVVSKHILPPIVFDISTVQDYAYILLFSAFASGATFNFLKYSQTIEKRFDNVILLLNFIMQVLGFNIYLLLRTKTDNTIQVLGIVQACSYTLTSAYYMSKFFSKSDEAPLKVNFANLRPFRVKLLGQVINRTLQAIFEQTFQLLFQFLIYYLFTKQQINGRMSPSYSIVCFYIYLQCVNICNSFNTAACEFYSNFFGSNIRINNMSRVYKMLGHGQVLNLTISVLGALVMFLIGTEIGYMIIPKKYFDADQYEGVKLQIELIKFAAISGAINTAHVCVQGLARAQHQQSVKIISQVTNYAFAIAAIVTSLISKDSFNYSYLHLAQQIMQGIVGWMLYFMQLSHFKNIMKMQALSKPDEANDNDEQTNIVIFKSMSQDRLEKQDTSSKSANEIKLQPLESGEYLGSKDHSNNQTDSSLFLKGNSGGNSGGKEKSTDPLKSAAEMLFGASADK</sequence>
<dbReference type="AlphaFoldDB" id="A0AA86PS78"/>
<gene>
    <name evidence="3" type="ORF">HINF_LOCUS27774</name>
    <name evidence="4" type="ORF">HINF_LOCUS46225</name>
</gene>
<accession>A0AA86PS78</accession>
<evidence type="ECO:0000313" key="3">
    <source>
        <dbReference type="EMBL" id="CAI9940129.1"/>
    </source>
</evidence>
<protein>
    <submittedName>
        <fullName evidence="3">Uncharacterized protein</fullName>
    </submittedName>
</protein>
<feature type="region of interest" description="Disordered" evidence="1">
    <location>
        <begin position="512"/>
        <end position="583"/>
    </location>
</feature>
<keyword evidence="5" id="KW-1185">Reference proteome</keyword>
<evidence type="ECO:0000313" key="4">
    <source>
        <dbReference type="EMBL" id="CAL6054767.1"/>
    </source>
</evidence>
<keyword evidence="2" id="KW-1133">Transmembrane helix</keyword>
<feature type="transmembrane region" description="Helical" evidence="2">
    <location>
        <begin position="349"/>
        <end position="374"/>
    </location>
</feature>
<feature type="transmembrane region" description="Helical" evidence="2">
    <location>
        <begin position="153"/>
        <end position="171"/>
    </location>
</feature>
<evidence type="ECO:0000256" key="1">
    <source>
        <dbReference type="SAM" id="MobiDB-lite"/>
    </source>
</evidence>
<evidence type="ECO:0000313" key="5">
    <source>
        <dbReference type="Proteomes" id="UP001642409"/>
    </source>
</evidence>
<reference evidence="4 5" key="2">
    <citation type="submission" date="2024-07" db="EMBL/GenBank/DDBJ databases">
        <authorList>
            <person name="Akdeniz Z."/>
        </authorList>
    </citation>
    <scope>NUCLEOTIDE SEQUENCE [LARGE SCALE GENOMIC DNA]</scope>
</reference>
<feature type="transmembrane region" description="Helical" evidence="2">
    <location>
        <begin position="183"/>
        <end position="203"/>
    </location>
</feature>
<evidence type="ECO:0000256" key="2">
    <source>
        <dbReference type="SAM" id="Phobius"/>
    </source>
</evidence>
<organism evidence="3">
    <name type="scientific">Hexamita inflata</name>
    <dbReference type="NCBI Taxonomy" id="28002"/>
    <lineage>
        <taxon>Eukaryota</taxon>
        <taxon>Metamonada</taxon>
        <taxon>Diplomonadida</taxon>
        <taxon>Hexamitidae</taxon>
        <taxon>Hexamitinae</taxon>
        <taxon>Hexamita</taxon>
    </lineage>
</organism>
<dbReference type="EMBL" id="CATOUU010000673">
    <property type="protein sequence ID" value="CAI9940129.1"/>
    <property type="molecule type" value="Genomic_DNA"/>
</dbReference>
<comment type="caution">
    <text evidence="3">The sequence shown here is derived from an EMBL/GenBank/DDBJ whole genome shotgun (WGS) entry which is preliminary data.</text>
</comment>
<name>A0AA86PS78_9EUKA</name>
<reference evidence="3" key="1">
    <citation type="submission" date="2023-06" db="EMBL/GenBank/DDBJ databases">
        <authorList>
            <person name="Kurt Z."/>
        </authorList>
    </citation>
    <scope>NUCLEOTIDE SEQUENCE</scope>
</reference>
<dbReference type="Proteomes" id="UP001642409">
    <property type="component" value="Unassembled WGS sequence"/>
</dbReference>
<keyword evidence="2" id="KW-0812">Transmembrane</keyword>
<feature type="transmembrane region" description="Helical" evidence="2">
    <location>
        <begin position="450"/>
        <end position="471"/>
    </location>
</feature>
<dbReference type="EMBL" id="CAXDID020000203">
    <property type="protein sequence ID" value="CAL6054767.1"/>
    <property type="molecule type" value="Genomic_DNA"/>
</dbReference>
<keyword evidence="2" id="KW-0472">Membrane</keyword>
<feature type="transmembrane region" description="Helical" evidence="2">
    <location>
        <begin position="112"/>
        <end position="133"/>
    </location>
</feature>
<proteinExistence type="predicted"/>